<sequence length="70" mass="8272">MRMNEKISSMASYFWNAICGFFAGFLGLLGMISPDWWMVIISFLGMVITAVINYYFQKKRYDKEFGYEQD</sequence>
<accession>A0A6G7CH18</accession>
<dbReference type="AlphaFoldDB" id="A0A6G7CH18"/>
<keyword evidence="2 5" id="KW-0812">Transmembrane</keyword>
<dbReference type="KEGG" id="vzi:G5S32_05280"/>
<dbReference type="SUPFAM" id="SSF90123">
    <property type="entry name" value="ABC transporter transmembrane region"/>
    <property type="match status" value="1"/>
</dbReference>
<keyword evidence="4 5" id="KW-0472">Membrane</keyword>
<keyword evidence="7" id="KW-1185">Reference proteome</keyword>
<comment type="subcellular location">
    <subcellularLocation>
        <location evidence="1">Cell membrane</location>
        <topology evidence="1">Multi-pass membrane protein</topology>
    </subcellularLocation>
</comment>
<dbReference type="Proteomes" id="UP000503003">
    <property type="component" value="Chromosome 1"/>
</dbReference>
<reference evidence="6 7" key="1">
    <citation type="submission" date="2020-02" db="EMBL/GenBank/DDBJ databases">
        <title>A complete genome of a marine bacterium Vibrio sp. ZWAL4003 isolated from the mangrove sediment with the ability to degrade polysaccharides.</title>
        <authorList>
            <person name="Wu J."/>
            <person name="Qu W."/>
            <person name="Zeng R."/>
        </authorList>
    </citation>
    <scope>NUCLEOTIDE SEQUENCE [LARGE SCALE GENOMIC DNA]</scope>
    <source>
        <strain evidence="6 7">ZWAL4003</strain>
    </source>
</reference>
<proteinExistence type="predicted"/>
<organism evidence="6 7">
    <name type="scientific">Vibrio ziniensis</name>
    <dbReference type="NCBI Taxonomy" id="2711221"/>
    <lineage>
        <taxon>Bacteria</taxon>
        <taxon>Pseudomonadati</taxon>
        <taxon>Pseudomonadota</taxon>
        <taxon>Gammaproteobacteria</taxon>
        <taxon>Vibrionales</taxon>
        <taxon>Vibrionaceae</taxon>
        <taxon>Vibrio</taxon>
    </lineage>
</organism>
<evidence type="ECO:0000256" key="5">
    <source>
        <dbReference type="SAM" id="Phobius"/>
    </source>
</evidence>
<dbReference type="InterPro" id="IPR036640">
    <property type="entry name" value="ABC1_TM_sf"/>
</dbReference>
<evidence type="ECO:0008006" key="8">
    <source>
        <dbReference type="Google" id="ProtNLM"/>
    </source>
</evidence>
<gene>
    <name evidence="6" type="ORF">G5S32_05280</name>
</gene>
<feature type="transmembrane region" description="Helical" evidence="5">
    <location>
        <begin position="36"/>
        <end position="56"/>
    </location>
</feature>
<evidence type="ECO:0000313" key="7">
    <source>
        <dbReference type="Proteomes" id="UP000503003"/>
    </source>
</evidence>
<protein>
    <recommendedName>
        <fullName evidence="8">Holin</fullName>
    </recommendedName>
</protein>
<dbReference type="EMBL" id="CP049331">
    <property type="protein sequence ID" value="QIH41441.1"/>
    <property type="molecule type" value="Genomic_DNA"/>
</dbReference>
<dbReference type="Gene3D" id="1.20.1560.10">
    <property type="entry name" value="ABC transporter type 1, transmembrane domain"/>
    <property type="match status" value="1"/>
</dbReference>
<keyword evidence="3 5" id="KW-1133">Transmembrane helix</keyword>
<evidence type="ECO:0000256" key="2">
    <source>
        <dbReference type="ARBA" id="ARBA00022692"/>
    </source>
</evidence>
<name>A0A6G7CH18_9VIBR</name>
<feature type="transmembrane region" description="Helical" evidence="5">
    <location>
        <begin position="12"/>
        <end position="30"/>
    </location>
</feature>
<dbReference type="GO" id="GO:0005886">
    <property type="term" value="C:plasma membrane"/>
    <property type="evidence" value="ECO:0007669"/>
    <property type="project" value="UniProtKB-SubCell"/>
</dbReference>
<evidence type="ECO:0000256" key="1">
    <source>
        <dbReference type="ARBA" id="ARBA00004651"/>
    </source>
</evidence>
<evidence type="ECO:0000313" key="6">
    <source>
        <dbReference type="EMBL" id="QIH41441.1"/>
    </source>
</evidence>
<evidence type="ECO:0000256" key="4">
    <source>
        <dbReference type="ARBA" id="ARBA00023136"/>
    </source>
</evidence>
<dbReference type="GO" id="GO:0005524">
    <property type="term" value="F:ATP binding"/>
    <property type="evidence" value="ECO:0007669"/>
    <property type="project" value="InterPro"/>
</dbReference>
<evidence type="ECO:0000256" key="3">
    <source>
        <dbReference type="ARBA" id="ARBA00022989"/>
    </source>
</evidence>